<name>A0AAV4G9B4_9GAST</name>
<dbReference type="AlphaFoldDB" id="A0AAV4G9B4"/>
<protein>
    <recommendedName>
        <fullName evidence="3">Reelin domain-containing protein</fullName>
    </recommendedName>
</protein>
<organism evidence="1 2">
    <name type="scientific">Elysia marginata</name>
    <dbReference type="NCBI Taxonomy" id="1093978"/>
    <lineage>
        <taxon>Eukaryota</taxon>
        <taxon>Metazoa</taxon>
        <taxon>Spiralia</taxon>
        <taxon>Lophotrochozoa</taxon>
        <taxon>Mollusca</taxon>
        <taxon>Gastropoda</taxon>
        <taxon>Heterobranchia</taxon>
        <taxon>Euthyneura</taxon>
        <taxon>Panpulmonata</taxon>
        <taxon>Sacoglossa</taxon>
        <taxon>Placobranchoidea</taxon>
        <taxon>Plakobranchidae</taxon>
        <taxon>Elysia</taxon>
    </lineage>
</organism>
<proteinExistence type="predicted"/>
<dbReference type="Proteomes" id="UP000762676">
    <property type="component" value="Unassembled WGS sequence"/>
</dbReference>
<comment type="caution">
    <text evidence="1">The sequence shown here is derived from an EMBL/GenBank/DDBJ whole genome shotgun (WGS) entry which is preliminary data.</text>
</comment>
<sequence length="156" mass="16994">MKHIFRGVTQSRFGEKLWIFRCTAGPLPVAASVEIVLGSQTIFTLVTAFGDPAADVTSRIPDPAQFRRINQGAAGQTFQRQSDMPPETCLAISIWFAGSDVTLSNRVVTSCAGFHPGSKIFWSNHHPWRRKRVGLETLTELSPPAQVPMAAALVGC</sequence>
<gene>
    <name evidence="1" type="ORF">ElyMa_000612300</name>
</gene>
<accession>A0AAV4G9B4</accession>
<keyword evidence="2" id="KW-1185">Reference proteome</keyword>
<reference evidence="1 2" key="1">
    <citation type="journal article" date="2021" name="Elife">
        <title>Chloroplast acquisition without the gene transfer in kleptoplastic sea slugs, Plakobranchus ocellatus.</title>
        <authorList>
            <person name="Maeda T."/>
            <person name="Takahashi S."/>
            <person name="Yoshida T."/>
            <person name="Shimamura S."/>
            <person name="Takaki Y."/>
            <person name="Nagai Y."/>
            <person name="Toyoda A."/>
            <person name="Suzuki Y."/>
            <person name="Arimoto A."/>
            <person name="Ishii H."/>
            <person name="Satoh N."/>
            <person name="Nishiyama T."/>
            <person name="Hasebe M."/>
            <person name="Maruyama T."/>
            <person name="Minagawa J."/>
            <person name="Obokata J."/>
            <person name="Shigenobu S."/>
        </authorList>
    </citation>
    <scope>NUCLEOTIDE SEQUENCE [LARGE SCALE GENOMIC DNA]</scope>
</reference>
<evidence type="ECO:0000313" key="1">
    <source>
        <dbReference type="EMBL" id="GFR81794.1"/>
    </source>
</evidence>
<evidence type="ECO:0000313" key="2">
    <source>
        <dbReference type="Proteomes" id="UP000762676"/>
    </source>
</evidence>
<evidence type="ECO:0008006" key="3">
    <source>
        <dbReference type="Google" id="ProtNLM"/>
    </source>
</evidence>
<dbReference type="EMBL" id="BMAT01001222">
    <property type="protein sequence ID" value="GFR81794.1"/>
    <property type="molecule type" value="Genomic_DNA"/>
</dbReference>